<reference evidence="2 3" key="1">
    <citation type="submission" date="2024-03" db="EMBL/GenBank/DDBJ databases">
        <title>Cognatishimia coralii sp. nov., a marine bacterium isolated from coral surrounding seawater.</title>
        <authorList>
            <person name="Liu X."/>
            <person name="Liu S."/>
            <person name="Sun H."/>
            <person name="Zhang Y."/>
        </authorList>
    </citation>
    <scope>NUCLEOTIDE SEQUENCE [LARGE SCALE GENOMIC DNA]</scope>
    <source>
        <strain evidence="2 3">D5M38</strain>
    </source>
</reference>
<keyword evidence="2" id="KW-0378">Hydrolase</keyword>
<dbReference type="InterPro" id="IPR029052">
    <property type="entry name" value="Metallo-depent_PP-like"/>
</dbReference>
<dbReference type="Proteomes" id="UP001368270">
    <property type="component" value="Unassembled WGS sequence"/>
</dbReference>
<dbReference type="InterPro" id="IPR004843">
    <property type="entry name" value="Calcineurin-like_PHP"/>
</dbReference>
<dbReference type="InterPro" id="IPR050126">
    <property type="entry name" value="Ap4A_hydrolase"/>
</dbReference>
<comment type="caution">
    <text evidence="2">The sequence shown here is derived from an EMBL/GenBank/DDBJ whole genome shotgun (WGS) entry which is preliminary data.</text>
</comment>
<dbReference type="GO" id="GO:0016787">
    <property type="term" value="F:hydrolase activity"/>
    <property type="evidence" value="ECO:0007669"/>
    <property type="project" value="UniProtKB-KW"/>
</dbReference>
<dbReference type="CDD" id="cd00144">
    <property type="entry name" value="MPP_PPP_family"/>
    <property type="match status" value="1"/>
</dbReference>
<sequence length="246" mass="27086">MPPIYAIGDIHGHFAQLETALARIEDDGGPDAQIVFLGDYIDRGPDSRVVIDLLSLGLAEGRNWICLKGNHDGYLIDFLQHGRAESLLRPDLHWFDKPLGGAATLKSYGVEVDGKLISEIVEEARTAIPEAHKAFMAALPCSYETETHFFAHAGIRPGVAFTDQVELDLTWIRGEFLNDTRNHGKLIIHGHTAVNFPEHAGNRVNLDGGTGFGRPLYPGVFEDGQVWVLTETGRQALEPQKTLTQL</sequence>
<dbReference type="RefSeq" id="WP_339402747.1">
    <property type="nucleotide sequence ID" value="NZ_JBBGAZ010000002.1"/>
</dbReference>
<name>A0ABU8QED1_9RHOB</name>
<dbReference type="PANTHER" id="PTHR42850:SF4">
    <property type="entry name" value="ZINC-DEPENDENT ENDOPOLYPHOSPHATASE"/>
    <property type="match status" value="1"/>
</dbReference>
<evidence type="ECO:0000313" key="3">
    <source>
        <dbReference type="Proteomes" id="UP001368270"/>
    </source>
</evidence>
<feature type="domain" description="Calcineurin-like phosphoesterase" evidence="1">
    <location>
        <begin position="3"/>
        <end position="194"/>
    </location>
</feature>
<organism evidence="2 3">
    <name type="scientific">Cognatishimia coralii</name>
    <dbReference type="NCBI Taxonomy" id="3083254"/>
    <lineage>
        <taxon>Bacteria</taxon>
        <taxon>Pseudomonadati</taxon>
        <taxon>Pseudomonadota</taxon>
        <taxon>Alphaproteobacteria</taxon>
        <taxon>Rhodobacterales</taxon>
        <taxon>Paracoccaceae</taxon>
        <taxon>Cognatishimia</taxon>
    </lineage>
</organism>
<evidence type="ECO:0000313" key="2">
    <source>
        <dbReference type="EMBL" id="MEJ5217766.1"/>
    </source>
</evidence>
<keyword evidence="3" id="KW-1185">Reference proteome</keyword>
<dbReference type="EMBL" id="JBBGAZ010000002">
    <property type="protein sequence ID" value="MEJ5217766.1"/>
    <property type="molecule type" value="Genomic_DNA"/>
</dbReference>
<proteinExistence type="predicted"/>
<accession>A0ABU8QED1</accession>
<dbReference type="SUPFAM" id="SSF56300">
    <property type="entry name" value="Metallo-dependent phosphatases"/>
    <property type="match status" value="1"/>
</dbReference>
<dbReference type="PANTHER" id="PTHR42850">
    <property type="entry name" value="METALLOPHOSPHOESTERASE"/>
    <property type="match status" value="1"/>
</dbReference>
<dbReference type="Pfam" id="PF00149">
    <property type="entry name" value="Metallophos"/>
    <property type="match status" value="1"/>
</dbReference>
<dbReference type="Gene3D" id="3.60.21.10">
    <property type="match status" value="1"/>
</dbReference>
<evidence type="ECO:0000259" key="1">
    <source>
        <dbReference type="Pfam" id="PF00149"/>
    </source>
</evidence>
<gene>
    <name evidence="2" type="ORF">WG622_05910</name>
</gene>
<protein>
    <submittedName>
        <fullName evidence="2">Metallophosphoesterase family protein</fullName>
        <ecNumber evidence="2">3.1.-.-</ecNumber>
    </submittedName>
</protein>
<dbReference type="EC" id="3.1.-.-" evidence="2"/>